<accession>A0ABV8PUG4</accession>
<sequence length="91" mass="10367">MDDIRIRCPKCEWEPDGKPYWSCTCGHVWDTFSTGGRCPSCSKVWEDTECIDHAGGCGKTSPHLDWYEGLEDIVAQLKAEILERWHEGVAH</sequence>
<organism evidence="1 2">
    <name type="scientific">Parasediminibacterium paludis</name>
    <dbReference type="NCBI Taxonomy" id="908966"/>
    <lineage>
        <taxon>Bacteria</taxon>
        <taxon>Pseudomonadati</taxon>
        <taxon>Bacteroidota</taxon>
        <taxon>Chitinophagia</taxon>
        <taxon>Chitinophagales</taxon>
        <taxon>Chitinophagaceae</taxon>
        <taxon>Parasediminibacterium</taxon>
    </lineage>
</organism>
<evidence type="ECO:0000313" key="2">
    <source>
        <dbReference type="Proteomes" id="UP001595906"/>
    </source>
</evidence>
<protein>
    <recommendedName>
        <fullName evidence="3">RING-type domain-containing protein</fullName>
    </recommendedName>
</protein>
<dbReference type="EMBL" id="JBHSDC010000012">
    <property type="protein sequence ID" value="MFC4231677.1"/>
    <property type="molecule type" value="Genomic_DNA"/>
</dbReference>
<evidence type="ECO:0000313" key="1">
    <source>
        <dbReference type="EMBL" id="MFC4231677.1"/>
    </source>
</evidence>
<comment type="caution">
    <text evidence="1">The sequence shown here is derived from an EMBL/GenBank/DDBJ whole genome shotgun (WGS) entry which is preliminary data.</text>
</comment>
<evidence type="ECO:0008006" key="3">
    <source>
        <dbReference type="Google" id="ProtNLM"/>
    </source>
</evidence>
<proteinExistence type="predicted"/>
<reference evidence="2" key="1">
    <citation type="journal article" date="2019" name="Int. J. Syst. Evol. Microbiol.">
        <title>The Global Catalogue of Microorganisms (GCM) 10K type strain sequencing project: providing services to taxonomists for standard genome sequencing and annotation.</title>
        <authorList>
            <consortium name="The Broad Institute Genomics Platform"/>
            <consortium name="The Broad Institute Genome Sequencing Center for Infectious Disease"/>
            <person name="Wu L."/>
            <person name="Ma J."/>
        </authorList>
    </citation>
    <scope>NUCLEOTIDE SEQUENCE [LARGE SCALE GENOMIC DNA]</scope>
    <source>
        <strain evidence="2">CECT 8010</strain>
    </source>
</reference>
<name>A0ABV8PUG4_9BACT</name>
<keyword evidence="2" id="KW-1185">Reference proteome</keyword>
<dbReference type="RefSeq" id="WP_379013240.1">
    <property type="nucleotide sequence ID" value="NZ_JBHSDC010000012.1"/>
</dbReference>
<gene>
    <name evidence="1" type="ORF">ACFOW1_07235</name>
</gene>
<dbReference type="Proteomes" id="UP001595906">
    <property type="component" value="Unassembled WGS sequence"/>
</dbReference>